<organism evidence="2 3">
    <name type="scientific">Oceanobacillus limi</name>
    <dbReference type="NCBI Taxonomy" id="930131"/>
    <lineage>
        <taxon>Bacteria</taxon>
        <taxon>Bacillati</taxon>
        <taxon>Bacillota</taxon>
        <taxon>Bacilli</taxon>
        <taxon>Bacillales</taxon>
        <taxon>Bacillaceae</taxon>
        <taxon>Oceanobacillus</taxon>
    </lineage>
</organism>
<keyword evidence="1" id="KW-0812">Transmembrane</keyword>
<reference evidence="2 3" key="1">
    <citation type="submission" date="2016-10" db="EMBL/GenBank/DDBJ databases">
        <authorList>
            <person name="de Groot N.N."/>
        </authorList>
    </citation>
    <scope>NUCLEOTIDE SEQUENCE [LARGE SCALE GENOMIC DNA]</scope>
    <source>
        <strain evidence="2 3">IBRC-M 10780</strain>
    </source>
</reference>
<evidence type="ECO:0000313" key="3">
    <source>
        <dbReference type="Proteomes" id="UP000198618"/>
    </source>
</evidence>
<evidence type="ECO:0000256" key="1">
    <source>
        <dbReference type="SAM" id="Phobius"/>
    </source>
</evidence>
<dbReference type="OrthoDB" id="2467576at2"/>
<keyword evidence="1" id="KW-0472">Membrane</keyword>
<keyword evidence="1" id="KW-1133">Transmembrane helix</keyword>
<protein>
    <submittedName>
        <fullName evidence="2">TadE-like protein</fullName>
    </submittedName>
</protein>
<evidence type="ECO:0000313" key="2">
    <source>
        <dbReference type="EMBL" id="SET34353.1"/>
    </source>
</evidence>
<dbReference type="RefSeq" id="WP_090869829.1">
    <property type="nucleotide sequence ID" value="NZ_FOHE01000009.1"/>
</dbReference>
<accession>A0A1I0DQ97</accession>
<dbReference type="STRING" id="930131.SAMN05216389_10977"/>
<name>A0A1I0DQ97_9BACI</name>
<proteinExistence type="predicted"/>
<gene>
    <name evidence="2" type="ORF">SAMN05216389_10977</name>
</gene>
<dbReference type="Proteomes" id="UP000198618">
    <property type="component" value="Unassembled WGS sequence"/>
</dbReference>
<feature type="transmembrane region" description="Helical" evidence="1">
    <location>
        <begin position="20"/>
        <end position="45"/>
    </location>
</feature>
<sequence>MNLLNKVTKDEQGSATIEFLGIIPVALLLLVVLWQFILGIHGVVVTQSAVNEYASVYSITKDKDEARAAAQKILDTTGDHLSFSSYVTEPSSSDKEFTIEIAANINLVVLPVNLFGGTTPSIDYHATTYSRVIE</sequence>
<dbReference type="AlphaFoldDB" id="A0A1I0DQ97"/>
<dbReference type="EMBL" id="FOHE01000009">
    <property type="protein sequence ID" value="SET34353.1"/>
    <property type="molecule type" value="Genomic_DNA"/>
</dbReference>
<keyword evidence="3" id="KW-1185">Reference proteome</keyword>